<comment type="caution">
    <text evidence="1">The sequence shown here is derived from an EMBL/GenBank/DDBJ whole genome shotgun (WGS) entry which is preliminary data.</text>
</comment>
<name>A0A9X4IYG8_9VIBR</name>
<evidence type="ECO:0000313" key="2">
    <source>
        <dbReference type="Proteomes" id="UP001140978"/>
    </source>
</evidence>
<proteinExistence type="predicted"/>
<dbReference type="EMBL" id="JAKNAX010000084">
    <property type="protein sequence ID" value="MDE1348164.1"/>
    <property type="molecule type" value="Genomic_DNA"/>
</dbReference>
<dbReference type="AlphaFoldDB" id="A0A9X4IYG8"/>
<sequence length="60" mass="7326">MSLLFDTEIALPPMLSFRFCVDVLHNKSLNYQKSQLENIKCFYEFWLKKFDMTLDYTRDH</sequence>
<organism evidence="1 2">
    <name type="scientific">Vibrio aestuarianus</name>
    <dbReference type="NCBI Taxonomy" id="28171"/>
    <lineage>
        <taxon>Bacteria</taxon>
        <taxon>Pseudomonadati</taxon>
        <taxon>Pseudomonadota</taxon>
        <taxon>Gammaproteobacteria</taxon>
        <taxon>Vibrionales</taxon>
        <taxon>Vibrionaceae</taxon>
        <taxon>Vibrio</taxon>
    </lineage>
</organism>
<protein>
    <submittedName>
        <fullName evidence="1">Uncharacterized protein</fullName>
    </submittedName>
</protein>
<accession>A0A9X4IYG8</accession>
<gene>
    <name evidence="1" type="ORF">L9X51_17395</name>
</gene>
<reference evidence="1" key="1">
    <citation type="submission" date="2022-02" db="EMBL/GenBank/DDBJ databases">
        <title>Emergence and expansion in Europe of a Vibrio aestuarianus clonal complex pathogenic for oysters.</title>
        <authorList>
            <person name="Mesnil A."/>
            <person name="Travers M.-A."/>
        </authorList>
    </citation>
    <scope>NUCLEOTIDE SEQUENCE</scope>
    <source>
        <strain evidence="1">19_064_15T1</strain>
    </source>
</reference>
<dbReference type="Proteomes" id="UP001140978">
    <property type="component" value="Unassembled WGS sequence"/>
</dbReference>
<evidence type="ECO:0000313" key="1">
    <source>
        <dbReference type="EMBL" id="MDE1348164.1"/>
    </source>
</evidence>